<dbReference type="Proteomes" id="UP001597151">
    <property type="component" value="Unassembled WGS sequence"/>
</dbReference>
<dbReference type="EMBL" id="JBHTKR010000003">
    <property type="protein sequence ID" value="MFD1194745.1"/>
    <property type="molecule type" value="Genomic_DNA"/>
</dbReference>
<name>A0ABW3TC46_9RHOB</name>
<keyword evidence="2" id="KW-1185">Reference proteome</keyword>
<gene>
    <name evidence="1" type="ORF">ACFQ3C_08690</name>
</gene>
<accession>A0ABW3TC46</accession>
<comment type="caution">
    <text evidence="1">The sequence shown here is derived from an EMBL/GenBank/DDBJ whole genome shotgun (WGS) entry which is preliminary data.</text>
</comment>
<evidence type="ECO:0000313" key="1">
    <source>
        <dbReference type="EMBL" id="MFD1194745.1"/>
    </source>
</evidence>
<organism evidence="1 2">
    <name type="scientific">Seohaeicola saemankumensis</name>
    <dbReference type="NCBI Taxonomy" id="481181"/>
    <lineage>
        <taxon>Bacteria</taxon>
        <taxon>Pseudomonadati</taxon>
        <taxon>Pseudomonadota</taxon>
        <taxon>Alphaproteobacteria</taxon>
        <taxon>Rhodobacterales</taxon>
        <taxon>Roseobacteraceae</taxon>
        <taxon>Seohaeicola</taxon>
    </lineage>
</organism>
<protein>
    <submittedName>
        <fullName evidence="1">Uncharacterized protein</fullName>
    </submittedName>
</protein>
<dbReference type="RefSeq" id="WP_380790615.1">
    <property type="nucleotide sequence ID" value="NZ_JBHTKR010000003.1"/>
</dbReference>
<proteinExistence type="predicted"/>
<reference evidence="2" key="1">
    <citation type="journal article" date="2019" name="Int. J. Syst. Evol. Microbiol.">
        <title>The Global Catalogue of Microorganisms (GCM) 10K type strain sequencing project: providing services to taxonomists for standard genome sequencing and annotation.</title>
        <authorList>
            <consortium name="The Broad Institute Genomics Platform"/>
            <consortium name="The Broad Institute Genome Sequencing Center for Infectious Disease"/>
            <person name="Wu L."/>
            <person name="Ma J."/>
        </authorList>
    </citation>
    <scope>NUCLEOTIDE SEQUENCE [LARGE SCALE GENOMIC DNA]</scope>
    <source>
        <strain evidence="2">CCUG 55328</strain>
    </source>
</reference>
<sequence>MILIVFVALVFVSVGARGSADGHEATVALLKRAYLDCERRALTEGLPTGEVVRCSEIYERLKLLAFGGNWMMLREWTELNLSPGQNT</sequence>
<evidence type="ECO:0000313" key="2">
    <source>
        <dbReference type="Proteomes" id="UP001597151"/>
    </source>
</evidence>